<name>A0A0M9A4H5_9HYME</name>
<proteinExistence type="predicted"/>
<dbReference type="AlphaFoldDB" id="A0A0M9A4H5"/>
<dbReference type="Proteomes" id="UP000053105">
    <property type="component" value="Unassembled WGS sequence"/>
</dbReference>
<dbReference type="EMBL" id="KQ435758">
    <property type="protein sequence ID" value="KOX75763.1"/>
    <property type="molecule type" value="Genomic_DNA"/>
</dbReference>
<reference evidence="2 3" key="1">
    <citation type="submission" date="2015-07" db="EMBL/GenBank/DDBJ databases">
        <title>The genome of Melipona quadrifasciata.</title>
        <authorList>
            <person name="Pan H."/>
            <person name="Kapheim K."/>
        </authorList>
    </citation>
    <scope>NUCLEOTIDE SEQUENCE [LARGE SCALE GENOMIC DNA]</scope>
    <source>
        <strain evidence="2">0111107301</strain>
        <tissue evidence="2">Whole body</tissue>
    </source>
</reference>
<gene>
    <name evidence="2" type="ORF">WN51_12551</name>
</gene>
<evidence type="ECO:0000313" key="3">
    <source>
        <dbReference type="Proteomes" id="UP000053105"/>
    </source>
</evidence>
<sequence>MRASPFGFQRVQRPLGRTERNFKQRDSLAPTKDAFLSSLSFHRATHDHDRGHDHLKLQQRGDV</sequence>
<accession>A0A0M9A4H5</accession>
<keyword evidence="3" id="KW-1185">Reference proteome</keyword>
<organism evidence="2 3">
    <name type="scientific">Melipona quadrifasciata</name>
    <dbReference type="NCBI Taxonomy" id="166423"/>
    <lineage>
        <taxon>Eukaryota</taxon>
        <taxon>Metazoa</taxon>
        <taxon>Ecdysozoa</taxon>
        <taxon>Arthropoda</taxon>
        <taxon>Hexapoda</taxon>
        <taxon>Insecta</taxon>
        <taxon>Pterygota</taxon>
        <taxon>Neoptera</taxon>
        <taxon>Endopterygota</taxon>
        <taxon>Hymenoptera</taxon>
        <taxon>Apocrita</taxon>
        <taxon>Aculeata</taxon>
        <taxon>Apoidea</taxon>
        <taxon>Anthophila</taxon>
        <taxon>Apidae</taxon>
        <taxon>Melipona</taxon>
    </lineage>
</organism>
<feature type="compositionally biased region" description="Basic and acidic residues" evidence="1">
    <location>
        <begin position="16"/>
        <end position="26"/>
    </location>
</feature>
<evidence type="ECO:0000313" key="2">
    <source>
        <dbReference type="EMBL" id="KOX75763.1"/>
    </source>
</evidence>
<protein>
    <submittedName>
        <fullName evidence="2">Uncharacterized protein</fullName>
    </submittedName>
</protein>
<evidence type="ECO:0000256" key="1">
    <source>
        <dbReference type="SAM" id="MobiDB-lite"/>
    </source>
</evidence>
<feature type="region of interest" description="Disordered" evidence="1">
    <location>
        <begin position="1"/>
        <end position="29"/>
    </location>
</feature>